<reference evidence="1" key="1">
    <citation type="journal article" date="2019" name="bioRxiv">
        <title>The Genome of the Zebra Mussel, Dreissena polymorpha: A Resource for Invasive Species Research.</title>
        <authorList>
            <person name="McCartney M.A."/>
            <person name="Auch B."/>
            <person name="Kono T."/>
            <person name="Mallez S."/>
            <person name="Zhang Y."/>
            <person name="Obille A."/>
            <person name="Becker A."/>
            <person name="Abrahante J.E."/>
            <person name="Garbe J."/>
            <person name="Badalamenti J.P."/>
            <person name="Herman A."/>
            <person name="Mangelson H."/>
            <person name="Liachko I."/>
            <person name="Sullivan S."/>
            <person name="Sone E.D."/>
            <person name="Koren S."/>
            <person name="Silverstein K.A.T."/>
            <person name="Beckman K.B."/>
            <person name="Gohl D.M."/>
        </authorList>
    </citation>
    <scope>NUCLEOTIDE SEQUENCE</scope>
    <source>
        <strain evidence="1">Duluth1</strain>
        <tissue evidence="1">Whole animal</tissue>
    </source>
</reference>
<name>A0A9D4I1C9_DREPO</name>
<evidence type="ECO:0000313" key="2">
    <source>
        <dbReference type="Proteomes" id="UP000828390"/>
    </source>
</evidence>
<dbReference type="AlphaFoldDB" id="A0A9D4I1C9"/>
<dbReference type="EMBL" id="JAIWYP010000010">
    <property type="protein sequence ID" value="KAH3746771.1"/>
    <property type="molecule type" value="Genomic_DNA"/>
</dbReference>
<dbReference type="Proteomes" id="UP000828390">
    <property type="component" value="Unassembled WGS sequence"/>
</dbReference>
<reference evidence="1" key="2">
    <citation type="submission" date="2020-11" db="EMBL/GenBank/DDBJ databases">
        <authorList>
            <person name="McCartney M.A."/>
            <person name="Auch B."/>
            <person name="Kono T."/>
            <person name="Mallez S."/>
            <person name="Becker A."/>
            <person name="Gohl D.M."/>
            <person name="Silverstein K.A.T."/>
            <person name="Koren S."/>
            <person name="Bechman K.B."/>
            <person name="Herman A."/>
            <person name="Abrahante J.E."/>
            <person name="Garbe J."/>
        </authorList>
    </citation>
    <scope>NUCLEOTIDE SEQUENCE</scope>
    <source>
        <strain evidence="1">Duluth1</strain>
        <tissue evidence="1">Whole animal</tissue>
    </source>
</reference>
<comment type="caution">
    <text evidence="1">The sequence shown here is derived from an EMBL/GenBank/DDBJ whole genome shotgun (WGS) entry which is preliminary data.</text>
</comment>
<keyword evidence="2" id="KW-1185">Reference proteome</keyword>
<sequence>MSCLFQMLPESFHLPLSVTAVLHSTQTFRFEAHTSGPVVGRTIHAGREINVYI</sequence>
<proteinExistence type="predicted"/>
<evidence type="ECO:0000313" key="1">
    <source>
        <dbReference type="EMBL" id="KAH3746771.1"/>
    </source>
</evidence>
<protein>
    <submittedName>
        <fullName evidence="1">Uncharacterized protein</fullName>
    </submittedName>
</protein>
<gene>
    <name evidence="1" type="ORF">DPMN_181187</name>
</gene>
<organism evidence="1 2">
    <name type="scientific">Dreissena polymorpha</name>
    <name type="common">Zebra mussel</name>
    <name type="synonym">Mytilus polymorpha</name>
    <dbReference type="NCBI Taxonomy" id="45954"/>
    <lineage>
        <taxon>Eukaryota</taxon>
        <taxon>Metazoa</taxon>
        <taxon>Spiralia</taxon>
        <taxon>Lophotrochozoa</taxon>
        <taxon>Mollusca</taxon>
        <taxon>Bivalvia</taxon>
        <taxon>Autobranchia</taxon>
        <taxon>Heteroconchia</taxon>
        <taxon>Euheterodonta</taxon>
        <taxon>Imparidentia</taxon>
        <taxon>Neoheterodontei</taxon>
        <taxon>Myida</taxon>
        <taxon>Dreissenoidea</taxon>
        <taxon>Dreissenidae</taxon>
        <taxon>Dreissena</taxon>
    </lineage>
</organism>
<accession>A0A9D4I1C9</accession>